<dbReference type="EMBL" id="MT586120">
    <property type="protein sequence ID" value="QLF86153.1"/>
    <property type="molecule type" value="Genomic_DNA"/>
</dbReference>
<gene>
    <name evidence="1" type="ORF">CC030809_00097</name>
</gene>
<protein>
    <submittedName>
        <fullName evidence="1">Uncharacterized protein</fullName>
    </submittedName>
</protein>
<dbReference type="Proteomes" id="UP000510897">
    <property type="component" value="Segment"/>
</dbReference>
<sequence>MNTLKDLQARVAALIEQQGEDSVCAAWIYTGEDVIRYDENCDAIRQPKELRDKVINGLDDYDYIYQVIDEAITQELDECV</sequence>
<name>A0A7D5FMS1_9CAUD</name>
<proteinExistence type="predicted"/>
<accession>A0A7D5FMS1</accession>
<reference evidence="1 2" key="2">
    <citation type="submission" date="2020-07" db="EMBL/GenBank/DDBJ databases">
        <title>Signatures of coevolution in a cyanophage population.</title>
        <authorList>
            <person name="Abebe J."/>
        </authorList>
    </citation>
    <scope>NUCLEOTIDE SEQUENCE [LARGE SCALE GENOMIC DNA]</scope>
    <source>
        <strain evidence="1">0809CC03</strain>
    </source>
</reference>
<evidence type="ECO:0000313" key="1">
    <source>
        <dbReference type="EMBL" id="QLF86153.1"/>
    </source>
</evidence>
<organism evidence="1 2">
    <name type="scientific">Synechococcus phage S-CAM7</name>
    <dbReference type="NCBI Taxonomy" id="1883368"/>
    <lineage>
        <taxon>Viruses</taxon>
        <taxon>Duplodnaviria</taxon>
        <taxon>Heunggongvirae</taxon>
        <taxon>Uroviricota</taxon>
        <taxon>Caudoviricetes</taxon>
        <taxon>Pantevenvirales</taxon>
        <taxon>Kyanoviridae</taxon>
        <taxon>Mazuvirus</taxon>
        <taxon>Mazuvirus scam7</taxon>
    </lineage>
</organism>
<reference evidence="1 2" key="1">
    <citation type="submission" date="2020-06" db="EMBL/GenBank/DDBJ databases">
        <authorList>
            <person name="Puxty R.J."/>
            <person name="Weihe C."/>
            <person name="Marston M.F."/>
            <person name="Martiny J.B.H."/>
        </authorList>
    </citation>
    <scope>NUCLEOTIDE SEQUENCE [LARGE SCALE GENOMIC DNA]</scope>
    <source>
        <strain evidence="1">0809CC03</strain>
    </source>
</reference>
<evidence type="ECO:0000313" key="2">
    <source>
        <dbReference type="Proteomes" id="UP000510897"/>
    </source>
</evidence>